<keyword evidence="5" id="KW-1185">Reference proteome</keyword>
<accession>A0A9P7GFY6</accession>
<keyword evidence="2" id="KW-0813">Transport</keyword>
<organism evidence="4 5">
    <name type="scientific">Asterophora parasitica</name>
    <dbReference type="NCBI Taxonomy" id="117018"/>
    <lineage>
        <taxon>Eukaryota</taxon>
        <taxon>Fungi</taxon>
        <taxon>Dikarya</taxon>
        <taxon>Basidiomycota</taxon>
        <taxon>Agaricomycotina</taxon>
        <taxon>Agaricomycetes</taxon>
        <taxon>Agaricomycetidae</taxon>
        <taxon>Agaricales</taxon>
        <taxon>Tricholomatineae</taxon>
        <taxon>Lyophyllaceae</taxon>
        <taxon>Asterophora</taxon>
    </lineage>
</organism>
<protein>
    <recommendedName>
        <fullName evidence="6">Exocyst complex component Sec6</fullName>
    </recommendedName>
</protein>
<evidence type="ECO:0000256" key="3">
    <source>
        <dbReference type="ARBA" id="ARBA00022483"/>
    </source>
</evidence>
<evidence type="ECO:0000256" key="1">
    <source>
        <dbReference type="ARBA" id="ARBA00009447"/>
    </source>
</evidence>
<name>A0A9P7GFY6_9AGAR</name>
<dbReference type="GO" id="GO:0000145">
    <property type="term" value="C:exocyst"/>
    <property type="evidence" value="ECO:0007669"/>
    <property type="project" value="InterPro"/>
</dbReference>
<dbReference type="Proteomes" id="UP000775547">
    <property type="component" value="Unassembled WGS sequence"/>
</dbReference>
<dbReference type="InterPro" id="IPR010326">
    <property type="entry name" value="EXOC3/Sec6"/>
</dbReference>
<dbReference type="Pfam" id="PF06046">
    <property type="entry name" value="Sec6"/>
    <property type="match status" value="1"/>
</dbReference>
<reference evidence="4" key="1">
    <citation type="submission" date="2020-07" db="EMBL/GenBank/DDBJ databases">
        <authorList>
            <person name="Nieuwenhuis M."/>
            <person name="Van De Peppel L.J.J."/>
        </authorList>
    </citation>
    <scope>NUCLEOTIDE SEQUENCE</scope>
    <source>
        <strain evidence="4">AP01</strain>
        <tissue evidence="4">Mycelium</tissue>
    </source>
</reference>
<sequence length="784" mass="89083">MAAAPVSAAQAIGEYLQSPDDLVKITAYRKKLEKEKASIDARLKNGVKEQLHATREGLRRLLGTRDNVQAIKDEMATMDRQCMDPQNTVSTFDQISRVSMVHRNFQSTEEMVNNLLEMASKLDVLEGLLAEDSADITGPAPNLLVIHYQLNQLEAFRNHTMHQAKKASPSSRSTLQRWFERLNQVILAFDEYVLELARNILNIVRAGYPDVVVRLIKIAEIEGKEDEKAIVLRLVKKAAKWSAASKFKSMQANARVIKHYRSKITKAITESIKEKFLEAYKHDEQNPTTFLSNLTWIYQDIIRIEEDVVPCFPTEYEIYSLYIREYHKALNNTIKTLASSSPEASVLLTLFEWLKEYKQNMKELNVPADLLEPPLLDGKEQSLIEDYLQLIVKKLDEWSANLMKTEVAEFTKREEPPEVDSDGLYGMQGAVILFQMVNQQIDLATESGQGAILARVVGETNRVMKGIQDQWVKTIDGEFKKQIEKPEEVEGGLVEYCIALANDQIKSADYAEALLARLEQLVSEKYRVTINERLNDAIDGYLDVAKKCTQTLIEMILNDLKPATKGLFQQVWYDGIMVQIVETMRDYMTDYQSYLNPSLLELLIEDLLDAFLVFYLNALANSSKLKMPAATERIREDVGLAFAFFSTLKPAKEVEQYFEVVEMILALLEASKDMVFLSFWEFAKVHGPNINFVEGLMKTRGDFDRSAVNEVMESVKRKVKDEGLTDPDDNEENQHPKLILTILATNNIGVFQIPFATIVLSINTNDICTATATHGLDTLYLSYA</sequence>
<evidence type="ECO:0008006" key="6">
    <source>
        <dbReference type="Google" id="ProtNLM"/>
    </source>
</evidence>
<dbReference type="Gene3D" id="1.10.357.50">
    <property type="match status" value="1"/>
</dbReference>
<comment type="caution">
    <text evidence="4">The sequence shown here is derived from an EMBL/GenBank/DDBJ whole genome shotgun (WGS) entry which is preliminary data.</text>
</comment>
<dbReference type="GO" id="GO:0051601">
    <property type="term" value="P:exocyst localization"/>
    <property type="evidence" value="ECO:0007669"/>
    <property type="project" value="TreeGrafter"/>
</dbReference>
<dbReference type="PANTHER" id="PTHR21292:SF1">
    <property type="entry name" value="EXOCYST COMPLEX COMPONENT 3"/>
    <property type="match status" value="1"/>
</dbReference>
<dbReference type="Gene3D" id="1.10.357.70">
    <property type="entry name" value="Exocyst complex component Sec6, C-terminal domain"/>
    <property type="match status" value="1"/>
</dbReference>
<keyword evidence="3" id="KW-0268">Exocytosis</keyword>
<comment type="similarity">
    <text evidence="1">Belongs to the SEC6 family.</text>
</comment>
<dbReference type="InterPro" id="IPR042532">
    <property type="entry name" value="EXOC3/Sec6_C"/>
</dbReference>
<dbReference type="PANTHER" id="PTHR21292">
    <property type="entry name" value="EXOCYST COMPLEX COMPONENT SEC6-RELATED"/>
    <property type="match status" value="1"/>
</dbReference>
<dbReference type="GO" id="GO:0000149">
    <property type="term" value="F:SNARE binding"/>
    <property type="evidence" value="ECO:0007669"/>
    <property type="project" value="TreeGrafter"/>
</dbReference>
<evidence type="ECO:0000313" key="5">
    <source>
        <dbReference type="Proteomes" id="UP000775547"/>
    </source>
</evidence>
<dbReference type="EMBL" id="JABCKV010000006">
    <property type="protein sequence ID" value="KAG5647913.1"/>
    <property type="molecule type" value="Genomic_DNA"/>
</dbReference>
<evidence type="ECO:0000313" key="4">
    <source>
        <dbReference type="EMBL" id="KAG5647913.1"/>
    </source>
</evidence>
<dbReference type="FunFam" id="1.10.357.50:FF:000006">
    <property type="entry name" value="Exocyst complex component sec6"/>
    <property type="match status" value="1"/>
</dbReference>
<dbReference type="OrthoDB" id="190098at2759"/>
<proteinExistence type="inferred from homology"/>
<reference evidence="4" key="2">
    <citation type="submission" date="2021-10" db="EMBL/GenBank/DDBJ databases">
        <title>Phylogenomics reveals ancestral predisposition of the termite-cultivated fungus Termitomyces towards a domesticated lifestyle.</title>
        <authorList>
            <person name="Auxier B."/>
            <person name="Grum-Grzhimaylo A."/>
            <person name="Cardenas M.E."/>
            <person name="Lodge J.D."/>
            <person name="Laessoe T."/>
            <person name="Pedersen O."/>
            <person name="Smith M.E."/>
            <person name="Kuyper T.W."/>
            <person name="Franco-Molano E.A."/>
            <person name="Baroni T.J."/>
            <person name="Aanen D.K."/>
        </authorList>
    </citation>
    <scope>NUCLEOTIDE SEQUENCE</scope>
    <source>
        <strain evidence="4">AP01</strain>
        <tissue evidence="4">Mycelium</tissue>
    </source>
</reference>
<evidence type="ECO:0000256" key="2">
    <source>
        <dbReference type="ARBA" id="ARBA00022448"/>
    </source>
</evidence>
<dbReference type="AlphaFoldDB" id="A0A9P7GFY6"/>
<dbReference type="GO" id="GO:0006887">
    <property type="term" value="P:exocytosis"/>
    <property type="evidence" value="ECO:0007669"/>
    <property type="project" value="UniProtKB-KW"/>
</dbReference>
<gene>
    <name evidence="4" type="ORF">DXG03_007837</name>
</gene>